<accession>A0A517LL95</accession>
<evidence type="ECO:0000256" key="1">
    <source>
        <dbReference type="SAM" id="Phobius"/>
    </source>
</evidence>
<feature type="transmembrane region" description="Helical" evidence="1">
    <location>
        <begin position="76"/>
        <end position="98"/>
    </location>
</feature>
<keyword evidence="1" id="KW-1133">Transmembrane helix</keyword>
<dbReference type="OrthoDB" id="3021074at2759"/>
<dbReference type="EMBL" id="CP042199">
    <property type="protein sequence ID" value="QDS76397.1"/>
    <property type="molecule type" value="Genomic_DNA"/>
</dbReference>
<evidence type="ECO:0000313" key="2">
    <source>
        <dbReference type="EMBL" id="QDS76397.1"/>
    </source>
</evidence>
<proteinExistence type="predicted"/>
<reference evidence="2 3" key="1">
    <citation type="submission" date="2019-07" db="EMBL/GenBank/DDBJ databases">
        <title>Finished genome of Venturia effusa.</title>
        <authorList>
            <person name="Young C.A."/>
            <person name="Cox M.P."/>
            <person name="Ganley A.R.D."/>
            <person name="David W.J."/>
        </authorList>
    </citation>
    <scope>NUCLEOTIDE SEQUENCE [LARGE SCALE GENOMIC DNA]</scope>
    <source>
        <strain evidence="3">albino</strain>
    </source>
</reference>
<evidence type="ECO:0000313" key="3">
    <source>
        <dbReference type="Proteomes" id="UP000316270"/>
    </source>
</evidence>
<feature type="transmembrane region" description="Helical" evidence="1">
    <location>
        <begin position="110"/>
        <end position="128"/>
    </location>
</feature>
<dbReference type="Proteomes" id="UP000316270">
    <property type="component" value="Chromosome 15"/>
</dbReference>
<organism evidence="2 3">
    <name type="scientific">Venturia effusa</name>
    <dbReference type="NCBI Taxonomy" id="50376"/>
    <lineage>
        <taxon>Eukaryota</taxon>
        <taxon>Fungi</taxon>
        <taxon>Dikarya</taxon>
        <taxon>Ascomycota</taxon>
        <taxon>Pezizomycotina</taxon>
        <taxon>Dothideomycetes</taxon>
        <taxon>Pleosporomycetidae</taxon>
        <taxon>Venturiales</taxon>
        <taxon>Venturiaceae</taxon>
        <taxon>Venturia</taxon>
    </lineage>
</organism>
<keyword evidence="1" id="KW-0812">Transmembrane</keyword>
<keyword evidence="1" id="KW-0472">Membrane</keyword>
<keyword evidence="3" id="KW-1185">Reference proteome</keyword>
<dbReference type="STRING" id="50376.A0A517LL95"/>
<name>A0A517LL95_9PEZI</name>
<gene>
    <name evidence="2" type="ORF">FKW77_003801</name>
</gene>
<sequence>MPGLPPALSLNTFADPNAFAPLFGRAIDATNATSQPLRVVCAFPVSGQYGPGSRVLYYVLVAACVVGRKSKVLMNACLAAALLFPAVAAIHGIVLAALHVDGAVDMDIYGAFQLCSIGILAAPVMARISKTYFFSTGRDIIFLWTGLILAGKNL</sequence>
<protein>
    <submittedName>
        <fullName evidence="2">Uncharacterized protein</fullName>
    </submittedName>
</protein>
<dbReference type="AlphaFoldDB" id="A0A517LL95"/>